<dbReference type="AlphaFoldDB" id="A0A2H3CKJ0"/>
<name>A0A2H3CKJ0_ARMGA</name>
<evidence type="ECO:0000313" key="1">
    <source>
        <dbReference type="EMBL" id="PBK83601.1"/>
    </source>
</evidence>
<gene>
    <name evidence="1" type="ORF">ARMGADRAFT_1089220</name>
</gene>
<keyword evidence="2" id="KW-1185">Reference proteome</keyword>
<dbReference type="InParanoid" id="A0A2H3CKJ0"/>
<dbReference type="EMBL" id="KZ293705">
    <property type="protein sequence ID" value="PBK83601.1"/>
    <property type="molecule type" value="Genomic_DNA"/>
</dbReference>
<protein>
    <submittedName>
        <fullName evidence="1">Uncharacterized protein</fullName>
    </submittedName>
</protein>
<dbReference type="Proteomes" id="UP000217790">
    <property type="component" value="Unassembled WGS sequence"/>
</dbReference>
<organism evidence="1 2">
    <name type="scientific">Armillaria gallica</name>
    <name type="common">Bulbous honey fungus</name>
    <name type="synonym">Armillaria bulbosa</name>
    <dbReference type="NCBI Taxonomy" id="47427"/>
    <lineage>
        <taxon>Eukaryota</taxon>
        <taxon>Fungi</taxon>
        <taxon>Dikarya</taxon>
        <taxon>Basidiomycota</taxon>
        <taxon>Agaricomycotina</taxon>
        <taxon>Agaricomycetes</taxon>
        <taxon>Agaricomycetidae</taxon>
        <taxon>Agaricales</taxon>
        <taxon>Marasmiineae</taxon>
        <taxon>Physalacriaceae</taxon>
        <taxon>Armillaria</taxon>
    </lineage>
</organism>
<evidence type="ECO:0000313" key="2">
    <source>
        <dbReference type="Proteomes" id="UP000217790"/>
    </source>
</evidence>
<reference evidence="2" key="1">
    <citation type="journal article" date="2017" name="Nat. Ecol. Evol.">
        <title>Genome expansion and lineage-specific genetic innovations in the forest pathogenic fungi Armillaria.</title>
        <authorList>
            <person name="Sipos G."/>
            <person name="Prasanna A.N."/>
            <person name="Walter M.C."/>
            <person name="O'Connor E."/>
            <person name="Balint B."/>
            <person name="Krizsan K."/>
            <person name="Kiss B."/>
            <person name="Hess J."/>
            <person name="Varga T."/>
            <person name="Slot J."/>
            <person name="Riley R."/>
            <person name="Boka B."/>
            <person name="Rigling D."/>
            <person name="Barry K."/>
            <person name="Lee J."/>
            <person name="Mihaltcheva S."/>
            <person name="LaButti K."/>
            <person name="Lipzen A."/>
            <person name="Waldron R."/>
            <person name="Moloney N.M."/>
            <person name="Sperisen C."/>
            <person name="Kredics L."/>
            <person name="Vagvoelgyi C."/>
            <person name="Patrignani A."/>
            <person name="Fitzpatrick D."/>
            <person name="Nagy I."/>
            <person name="Doyle S."/>
            <person name="Anderson J.B."/>
            <person name="Grigoriev I.V."/>
            <person name="Gueldener U."/>
            <person name="Muensterkoetter M."/>
            <person name="Nagy L.G."/>
        </authorList>
    </citation>
    <scope>NUCLEOTIDE SEQUENCE [LARGE SCALE GENOMIC DNA]</scope>
    <source>
        <strain evidence="2">Ar21-2</strain>
    </source>
</reference>
<accession>A0A2H3CKJ0</accession>
<proteinExistence type="predicted"/>
<sequence length="83" mass="9030">MSNSGTAVPSHLDPGLEENGLTQNFLRRLRTGTCLDKAIILAIAEEKVLQHIFALCLQDPVITDPHIGLINVFEAAHDGLWVA</sequence>